<dbReference type="Proteomes" id="UP000006329">
    <property type="component" value="Unassembled WGS sequence"/>
</dbReference>
<dbReference type="AlphaFoldDB" id="A0A0E2BFC1"/>
<comment type="caution">
    <text evidence="1">The sequence shown here is derived from an EMBL/GenBank/DDBJ whole genome shotgun (WGS) entry which is preliminary data.</text>
</comment>
<sequence>MIHSFFTLRIFIKSKNKNFPIESLDNYCLALHSMGSSIYNLSQNLPGDP</sequence>
<name>A0A0E2BFC1_9LEPT</name>
<proteinExistence type="predicted"/>
<accession>A0A0E2BFC1</accession>
<keyword evidence="2" id="KW-1185">Reference proteome</keyword>
<evidence type="ECO:0000313" key="2">
    <source>
        <dbReference type="Proteomes" id="UP000006329"/>
    </source>
</evidence>
<evidence type="ECO:0000313" key="1">
    <source>
        <dbReference type="EMBL" id="EKO34043.1"/>
    </source>
</evidence>
<dbReference type="EMBL" id="AHON02000039">
    <property type="protein sequence ID" value="EKO34043.1"/>
    <property type="molecule type" value="Genomic_DNA"/>
</dbReference>
<gene>
    <name evidence="1" type="ORF">LEP1GSC179_3619</name>
</gene>
<organism evidence="1 2">
    <name type="scientific">Leptospira santarosai str. MOR084</name>
    <dbReference type="NCBI Taxonomy" id="1049984"/>
    <lineage>
        <taxon>Bacteria</taxon>
        <taxon>Pseudomonadati</taxon>
        <taxon>Spirochaetota</taxon>
        <taxon>Spirochaetia</taxon>
        <taxon>Leptospirales</taxon>
        <taxon>Leptospiraceae</taxon>
        <taxon>Leptospira</taxon>
    </lineage>
</organism>
<reference evidence="1" key="1">
    <citation type="submission" date="2012-10" db="EMBL/GenBank/DDBJ databases">
        <authorList>
            <person name="Harkins D.M."/>
            <person name="Durkin A.S."/>
            <person name="Brinkac L.M."/>
            <person name="Haft D.H."/>
            <person name="Selengut J.D."/>
            <person name="Sanka R."/>
            <person name="DePew J."/>
            <person name="Purushe J."/>
            <person name="Matthias M.A."/>
            <person name="Vinetz J.M."/>
            <person name="Sutton G.G."/>
            <person name="Nierman W.C."/>
            <person name="Fouts D.E."/>
        </authorList>
    </citation>
    <scope>NUCLEOTIDE SEQUENCE [LARGE SCALE GENOMIC DNA]</scope>
    <source>
        <strain evidence="1">MOR084</strain>
    </source>
</reference>
<protein>
    <submittedName>
        <fullName evidence="1">Uncharacterized protein</fullName>
    </submittedName>
</protein>